<comment type="caution">
    <text evidence="4">The sequence shown here is derived from an EMBL/GenBank/DDBJ whole genome shotgun (WGS) entry which is preliminary data.</text>
</comment>
<keyword evidence="1" id="KW-0472">Membrane</keyword>
<evidence type="ECO:0000259" key="3">
    <source>
        <dbReference type="PROSITE" id="PS51832"/>
    </source>
</evidence>
<feature type="domain" description="HAMP" evidence="2">
    <location>
        <begin position="374"/>
        <end position="427"/>
    </location>
</feature>
<dbReference type="RefSeq" id="WP_277833050.1">
    <property type="nucleotide sequence ID" value="NZ_JARQZE010000006.1"/>
</dbReference>
<dbReference type="CDD" id="cd18773">
    <property type="entry name" value="PDC1_HK_sensor"/>
    <property type="match status" value="1"/>
</dbReference>
<dbReference type="PANTHER" id="PTHR45228">
    <property type="entry name" value="CYCLIC DI-GMP PHOSPHODIESTERASE TM_0186-RELATED"/>
    <property type="match status" value="1"/>
</dbReference>
<dbReference type="Gene3D" id="6.10.340.10">
    <property type="match status" value="1"/>
</dbReference>
<feature type="domain" description="HD-GYP" evidence="3">
    <location>
        <begin position="765"/>
        <end position="982"/>
    </location>
</feature>
<dbReference type="InterPro" id="IPR052020">
    <property type="entry name" value="Cyclic_di-GMP/3'3'-cGAMP_PDE"/>
</dbReference>
<sequence length="1000" mass="108690">MHMGRTFPLHTHVLALALGLVLLVGGLLAVIGQHLARDMMASVAQDLSLRINREVRGNLHLLLRPADMALRLLQEDELAEAGTLDERLRRLPAMRAVLTGSTALSSVYVGYGDGQFFFVRRLASDAERARFAAPADAAFLVQSIDRDGGVMRGRYLYFDKGLALLAESERPTYPRDFDPRYRAWFRHAPQAGQLSVTPPYLFFSDREVGVTLARRVAGKDVVVGADIRLHTLGEDLMRQRVTPGTRLALVDEQGRVMAQDDTSLMVTRSGPDDAPGLPTLGDLAHPAFAGQDKLVAAALAAPEGHLVRSYAADGENWLLSAAVLQLDESAAQLIVTAIPERELMALAHRQRDAALMVTALVLLIAVPLTWALARQIARPLRVLATEAEAIRRFNFGQVGVPRSRIREVAVLGDTMDGMRLTIRRFLELNTVVAGEPDFDSLLPRLLGETLSATRAQGGVLYLAADGHLAPAVTLDGEGRPLPETAPWAATDAEAGQPGLARAQGRSMVAARALGSVGPLMTAALAASAPRAAALTTHDLEALGLQAQATALGVSHAIAVPLLNRQDELVGAMLLLLDAPADDDRLAFIGALSGLAAVTLEARALIAAQKALFEALVRMVAGAIDAKSQHTGGHCARVPELARLLAQAACDARSGPYAGFSLDEGGWETLRIAAWLHDCGKITTPEYVVEKATKLHALYDRIHEVRMRFEVLKREAELRCLQDILAGAEAAERRRRCDAELAVLDEEFAFVARCNQGVEAMAEADVARLHRIAGRAWTRTLDDRLGVSGEELARKLAEGEVALPCAEPVLADRAEHRVPRRPEDRFEEGNPWGFRMQAPHWQLDLGELHNLGVRYGTLTDEERYLINAHIIRTEIMLRQLPWPRHLVEVPEVAASHHEKMDGSGYPKGLDGTQMSLPARMIAVADIFEALTARDRPYKAGKTLSEALAIMARMAREGHVDPGLFALFLRSGSHLVYARRFMTEAQIDAVDIDALLAGFPAT</sequence>
<dbReference type="CDD" id="cd00077">
    <property type="entry name" value="HDc"/>
    <property type="match status" value="1"/>
</dbReference>
<dbReference type="SUPFAM" id="SSF55781">
    <property type="entry name" value="GAF domain-like"/>
    <property type="match status" value="1"/>
</dbReference>
<dbReference type="PROSITE" id="PS51832">
    <property type="entry name" value="HD_GYP"/>
    <property type="match status" value="1"/>
</dbReference>
<dbReference type="Pfam" id="PF01590">
    <property type="entry name" value="GAF"/>
    <property type="match status" value="1"/>
</dbReference>
<dbReference type="Gene3D" id="1.10.3210.10">
    <property type="entry name" value="Hypothetical protein af1432"/>
    <property type="match status" value="2"/>
</dbReference>
<evidence type="ECO:0000256" key="1">
    <source>
        <dbReference type="SAM" id="Phobius"/>
    </source>
</evidence>
<dbReference type="PANTHER" id="PTHR45228:SF5">
    <property type="entry name" value="CYCLIC DI-GMP PHOSPHODIESTERASE VC_1348-RELATED"/>
    <property type="match status" value="1"/>
</dbReference>
<organism evidence="4 5">
    <name type="scientific">Thauera mechernichensis</name>
    <dbReference type="NCBI Taxonomy" id="82788"/>
    <lineage>
        <taxon>Bacteria</taxon>
        <taxon>Pseudomonadati</taxon>
        <taxon>Pseudomonadota</taxon>
        <taxon>Betaproteobacteria</taxon>
        <taxon>Rhodocyclales</taxon>
        <taxon>Zoogloeaceae</taxon>
        <taxon>Thauera</taxon>
    </lineage>
</organism>
<dbReference type="InterPro" id="IPR003660">
    <property type="entry name" value="HAMP_dom"/>
</dbReference>
<reference evidence="5" key="1">
    <citation type="journal article" date="2019" name="Int. J. Syst. Evol. Microbiol.">
        <title>The Global Catalogue of Microorganisms (GCM) 10K type strain sequencing project: providing services to taxonomists for standard genome sequencing and annotation.</title>
        <authorList>
            <consortium name="The Broad Institute Genomics Platform"/>
            <consortium name="The Broad Institute Genome Sequencing Center for Infectious Disease"/>
            <person name="Wu L."/>
            <person name="Ma J."/>
        </authorList>
    </citation>
    <scope>NUCLEOTIDE SEQUENCE [LARGE SCALE GENOMIC DNA]</scope>
    <source>
        <strain evidence="5">CCUG 48884</strain>
    </source>
</reference>
<evidence type="ECO:0000259" key="2">
    <source>
        <dbReference type="PROSITE" id="PS50885"/>
    </source>
</evidence>
<dbReference type="Pfam" id="PF13487">
    <property type="entry name" value="HD_5"/>
    <property type="match status" value="1"/>
</dbReference>
<dbReference type="InterPro" id="IPR037522">
    <property type="entry name" value="HD_GYP_dom"/>
</dbReference>
<dbReference type="EMBL" id="JBHTMC010000034">
    <property type="protein sequence ID" value="MFD1265535.1"/>
    <property type="molecule type" value="Genomic_DNA"/>
</dbReference>
<keyword evidence="5" id="KW-1185">Reference proteome</keyword>
<dbReference type="Gene3D" id="3.30.450.40">
    <property type="match status" value="1"/>
</dbReference>
<name>A0ABW3WJR1_9RHOO</name>
<accession>A0ABW3WJR1</accession>
<protein>
    <submittedName>
        <fullName evidence="4">HD domain-containing phosphohydrolase</fullName>
    </submittedName>
</protein>
<dbReference type="Gene3D" id="3.30.450.20">
    <property type="entry name" value="PAS domain"/>
    <property type="match status" value="2"/>
</dbReference>
<evidence type="ECO:0000313" key="4">
    <source>
        <dbReference type="EMBL" id="MFD1265535.1"/>
    </source>
</evidence>
<keyword evidence="1" id="KW-1133">Transmembrane helix</keyword>
<keyword evidence="1" id="KW-0812">Transmembrane</keyword>
<dbReference type="SUPFAM" id="SSF109604">
    <property type="entry name" value="HD-domain/PDEase-like"/>
    <property type="match status" value="2"/>
</dbReference>
<feature type="transmembrane region" description="Helical" evidence="1">
    <location>
        <begin position="353"/>
        <end position="373"/>
    </location>
</feature>
<gene>
    <name evidence="4" type="ORF">ACFQ4M_18325</name>
</gene>
<evidence type="ECO:0000313" key="5">
    <source>
        <dbReference type="Proteomes" id="UP001597158"/>
    </source>
</evidence>
<proteinExistence type="predicted"/>
<dbReference type="PROSITE" id="PS50885">
    <property type="entry name" value="HAMP"/>
    <property type="match status" value="1"/>
</dbReference>
<dbReference type="InterPro" id="IPR029016">
    <property type="entry name" value="GAF-like_dom_sf"/>
</dbReference>
<dbReference type="SMART" id="SM00471">
    <property type="entry name" value="HDc"/>
    <property type="match status" value="1"/>
</dbReference>
<dbReference type="Proteomes" id="UP001597158">
    <property type="component" value="Unassembled WGS sequence"/>
</dbReference>
<dbReference type="InterPro" id="IPR003018">
    <property type="entry name" value="GAF"/>
</dbReference>
<dbReference type="InterPro" id="IPR003607">
    <property type="entry name" value="HD/PDEase_dom"/>
</dbReference>